<comment type="caution">
    <text evidence="1">The sequence shown here is derived from an EMBL/GenBank/DDBJ whole genome shotgun (WGS) entry which is preliminary data.</text>
</comment>
<sequence>MIATTLLWEYFRPIAEGLDGVVYVGQSDAAKMERLVTESMTEEIYPAVFLMRPRYRPIDNGADNQVAEFNVIFYVLCQAVNDSEENVDAAFDQAEELALSILRQFRQDHRETAFVDFDYSSAMLEPIQMMTLDTAMGYEVKCKISLIANEIFS</sequence>
<protein>
    <recommendedName>
        <fullName evidence="3">DUF3168 domain-containing protein</fullName>
    </recommendedName>
</protein>
<reference evidence="1 2" key="1">
    <citation type="submission" date="2019-10" db="EMBL/GenBank/DDBJ databases">
        <title>Rudanella paleaurantiibacter sp. nov., isolated from sludge.</title>
        <authorList>
            <person name="Xu S.Q."/>
        </authorList>
    </citation>
    <scope>NUCLEOTIDE SEQUENCE [LARGE SCALE GENOMIC DNA]</scope>
    <source>
        <strain evidence="1 2">HX-22-17</strain>
    </source>
</reference>
<dbReference type="AlphaFoldDB" id="A0A7J5TV55"/>
<accession>A0A7J5TV55</accession>
<dbReference type="Proteomes" id="UP000488299">
    <property type="component" value="Unassembled WGS sequence"/>
</dbReference>
<keyword evidence="2" id="KW-1185">Reference proteome</keyword>
<proteinExistence type="predicted"/>
<gene>
    <name evidence="1" type="ORF">F5984_19915</name>
</gene>
<evidence type="ECO:0000313" key="2">
    <source>
        <dbReference type="Proteomes" id="UP000488299"/>
    </source>
</evidence>
<evidence type="ECO:0000313" key="1">
    <source>
        <dbReference type="EMBL" id="KAB7728024.1"/>
    </source>
</evidence>
<organism evidence="1 2">
    <name type="scientific">Rudanella paleaurantiibacter</name>
    <dbReference type="NCBI Taxonomy" id="2614655"/>
    <lineage>
        <taxon>Bacteria</taxon>
        <taxon>Pseudomonadati</taxon>
        <taxon>Bacteroidota</taxon>
        <taxon>Cytophagia</taxon>
        <taxon>Cytophagales</taxon>
        <taxon>Cytophagaceae</taxon>
        <taxon>Rudanella</taxon>
    </lineage>
</organism>
<name>A0A7J5TV55_9BACT</name>
<evidence type="ECO:0008006" key="3">
    <source>
        <dbReference type="Google" id="ProtNLM"/>
    </source>
</evidence>
<dbReference type="RefSeq" id="WP_152125974.1">
    <property type="nucleotide sequence ID" value="NZ_WELI01000009.1"/>
</dbReference>
<dbReference type="EMBL" id="WELI01000009">
    <property type="protein sequence ID" value="KAB7728024.1"/>
    <property type="molecule type" value="Genomic_DNA"/>
</dbReference>